<keyword evidence="12" id="KW-0131">Cell cycle</keyword>
<feature type="transmembrane region" description="Helical" evidence="17">
    <location>
        <begin position="291"/>
        <end position="313"/>
    </location>
</feature>
<keyword evidence="13" id="KW-0961">Cell wall biogenesis/degradation</keyword>
<evidence type="ECO:0000256" key="8">
    <source>
        <dbReference type="ARBA" id="ARBA00022960"/>
    </source>
</evidence>
<dbReference type="InterPro" id="IPR018365">
    <property type="entry name" value="Cell_cycle_FtsW-rel_CS"/>
</dbReference>
<dbReference type="PANTHER" id="PTHR30474:SF2">
    <property type="entry name" value="PEPTIDOGLYCAN GLYCOSYLTRANSFERASE FTSW-RELATED"/>
    <property type="match status" value="1"/>
</dbReference>
<sequence>MTTNRPVTEPNLEGGLATRLEHPMKHYKILLVTTGILLTLGVVMVASSSSVFSYQQNDGNSWALATRQLIFAALGVFLMMTVSKMHVDAIRHWSTLFMVVVGILLIAVLIIGTARYGQKNWIEFGGPFRVQPSEFAKLAIVLWGADILDKKYHLLEQRDHLVIPLVPVCFVVLVLIMLQGDLGTAMVMMPIMASLLYFVGAPRKWFLIIAAAGLSAIAALTIAAPYRIARFTSWLDPYADAQGTGFQVIRGQQALGSGGWLGVGLGGSREKWGTLPEAHTDFIYAVVGEELGIFGTLGILVLFVTIAIIGLRIARGTNEAFIQIAALGIVTWLVVQALVNIGAVLGILPITGVPLPMVSYGGSSLIPSLVAMGILMSFAKHEAVMQSANR</sequence>
<feature type="transmembrane region" description="Helical" evidence="17">
    <location>
        <begin position="182"/>
        <end position="199"/>
    </location>
</feature>
<keyword evidence="6" id="KW-0808">Transferase</keyword>
<evidence type="ECO:0000256" key="4">
    <source>
        <dbReference type="ARBA" id="ARBA00022618"/>
    </source>
</evidence>
<keyword evidence="5" id="KW-0328">Glycosyltransferase</keyword>
<dbReference type="GO" id="GO:0009252">
    <property type="term" value="P:peptidoglycan biosynthetic process"/>
    <property type="evidence" value="ECO:0007669"/>
    <property type="project" value="UniProtKB-KW"/>
</dbReference>
<dbReference type="InterPro" id="IPR001182">
    <property type="entry name" value="FtsW/RodA"/>
</dbReference>
<keyword evidence="9" id="KW-0573">Peptidoglycan synthesis</keyword>
<evidence type="ECO:0000256" key="11">
    <source>
        <dbReference type="ARBA" id="ARBA00023136"/>
    </source>
</evidence>
<dbReference type="AlphaFoldDB" id="A0A094QJA4"/>
<evidence type="ECO:0000256" key="12">
    <source>
        <dbReference type="ARBA" id="ARBA00023306"/>
    </source>
</evidence>
<feature type="transmembrane region" description="Helical" evidence="17">
    <location>
        <begin position="360"/>
        <end position="379"/>
    </location>
</feature>
<keyword evidence="11 17" id="KW-0472">Membrane</keyword>
<dbReference type="GO" id="GO:0005886">
    <property type="term" value="C:plasma membrane"/>
    <property type="evidence" value="ECO:0007669"/>
    <property type="project" value="UniProtKB-SubCell"/>
</dbReference>
<evidence type="ECO:0000256" key="2">
    <source>
        <dbReference type="ARBA" id="ARBA00004752"/>
    </source>
</evidence>
<comment type="caution">
    <text evidence="18">The sequence shown here is derived from an EMBL/GenBank/DDBJ whole genome shotgun (WGS) entry which is preliminary data.</text>
</comment>
<protein>
    <recommendedName>
        <fullName evidence="15">peptidoglycan glycosyltransferase</fullName>
        <ecNumber evidence="15">2.4.99.28</ecNumber>
    </recommendedName>
    <alternativeName>
        <fullName evidence="14">Peptidoglycan polymerase</fullName>
    </alternativeName>
</protein>
<evidence type="ECO:0000256" key="15">
    <source>
        <dbReference type="ARBA" id="ARBA00044770"/>
    </source>
</evidence>
<dbReference type="PANTHER" id="PTHR30474">
    <property type="entry name" value="CELL CYCLE PROTEIN"/>
    <property type="match status" value="1"/>
</dbReference>
<evidence type="ECO:0000256" key="5">
    <source>
        <dbReference type="ARBA" id="ARBA00022676"/>
    </source>
</evidence>
<dbReference type="GO" id="GO:0051301">
    <property type="term" value="P:cell division"/>
    <property type="evidence" value="ECO:0007669"/>
    <property type="project" value="UniProtKB-KW"/>
</dbReference>
<comment type="subcellular location">
    <subcellularLocation>
        <location evidence="1">Cell membrane</location>
        <topology evidence="1">Multi-pass membrane protein</topology>
    </subcellularLocation>
</comment>
<dbReference type="NCBIfam" id="TIGR02614">
    <property type="entry name" value="ftsW"/>
    <property type="match status" value="1"/>
</dbReference>
<keyword evidence="7 17" id="KW-0812">Transmembrane</keyword>
<evidence type="ECO:0000256" key="10">
    <source>
        <dbReference type="ARBA" id="ARBA00022989"/>
    </source>
</evidence>
<gene>
    <name evidence="18" type="ORF">GM51_17235</name>
</gene>
<feature type="transmembrane region" description="Helical" evidence="17">
    <location>
        <begin position="29"/>
        <end position="52"/>
    </location>
</feature>
<dbReference type="InterPro" id="IPR013437">
    <property type="entry name" value="FtsW"/>
</dbReference>
<keyword evidence="4" id="KW-0132">Cell division</keyword>
<feature type="transmembrane region" description="Helical" evidence="17">
    <location>
        <begin position="95"/>
        <end position="116"/>
    </location>
</feature>
<evidence type="ECO:0000256" key="13">
    <source>
        <dbReference type="ARBA" id="ARBA00023316"/>
    </source>
</evidence>
<name>A0A094QJA4_9ZZZZ</name>
<dbReference type="GO" id="GO:0008360">
    <property type="term" value="P:regulation of cell shape"/>
    <property type="evidence" value="ECO:0007669"/>
    <property type="project" value="UniProtKB-KW"/>
</dbReference>
<comment type="catalytic activity">
    <reaction evidence="16">
        <text>[GlcNAc-(1-&gt;4)-Mur2Ac(oyl-L-Ala-gamma-D-Glu-L-Lys-D-Ala-D-Ala)](n)-di-trans,octa-cis-undecaprenyl diphosphate + beta-D-GlcNAc-(1-&gt;4)-Mur2Ac(oyl-L-Ala-gamma-D-Glu-L-Lys-D-Ala-D-Ala)-di-trans,octa-cis-undecaprenyl diphosphate = [GlcNAc-(1-&gt;4)-Mur2Ac(oyl-L-Ala-gamma-D-Glu-L-Lys-D-Ala-D-Ala)](n+1)-di-trans,octa-cis-undecaprenyl diphosphate + di-trans,octa-cis-undecaprenyl diphosphate + H(+)</text>
        <dbReference type="Rhea" id="RHEA:23708"/>
        <dbReference type="Rhea" id="RHEA-COMP:9602"/>
        <dbReference type="Rhea" id="RHEA-COMP:9603"/>
        <dbReference type="ChEBI" id="CHEBI:15378"/>
        <dbReference type="ChEBI" id="CHEBI:58405"/>
        <dbReference type="ChEBI" id="CHEBI:60033"/>
        <dbReference type="ChEBI" id="CHEBI:78435"/>
        <dbReference type="EC" id="2.4.99.28"/>
    </reaction>
</comment>
<evidence type="ECO:0000256" key="9">
    <source>
        <dbReference type="ARBA" id="ARBA00022984"/>
    </source>
</evidence>
<keyword evidence="8" id="KW-0133">Cell shape</keyword>
<reference evidence="18" key="1">
    <citation type="submission" date="2014-06" db="EMBL/GenBank/DDBJ databases">
        <title>Key roles for freshwater Actinobacteria revealed by deep metagenomic sequencing.</title>
        <authorList>
            <person name="Ghai R."/>
            <person name="Mizuno C.M."/>
            <person name="Picazo A."/>
            <person name="Camacho A."/>
            <person name="Rodriguez-Valera F."/>
        </authorList>
    </citation>
    <scope>NUCLEOTIDE SEQUENCE</scope>
</reference>
<dbReference type="EMBL" id="JNSL01000147">
    <property type="protein sequence ID" value="KGA14456.1"/>
    <property type="molecule type" value="Genomic_DNA"/>
</dbReference>
<keyword evidence="3" id="KW-1003">Cell membrane</keyword>
<feature type="transmembrane region" description="Helical" evidence="17">
    <location>
        <begin position="64"/>
        <end position="83"/>
    </location>
</feature>
<accession>A0A094QJA4</accession>
<dbReference type="GO" id="GO:0071555">
    <property type="term" value="P:cell wall organization"/>
    <property type="evidence" value="ECO:0007669"/>
    <property type="project" value="UniProtKB-KW"/>
</dbReference>
<keyword evidence="10 17" id="KW-1133">Transmembrane helix</keyword>
<proteinExistence type="predicted"/>
<organism evidence="18">
    <name type="scientific">freshwater metagenome</name>
    <dbReference type="NCBI Taxonomy" id="449393"/>
    <lineage>
        <taxon>unclassified sequences</taxon>
        <taxon>metagenomes</taxon>
        <taxon>ecological metagenomes</taxon>
    </lineage>
</organism>
<evidence type="ECO:0000256" key="17">
    <source>
        <dbReference type="SAM" id="Phobius"/>
    </source>
</evidence>
<evidence type="ECO:0000256" key="14">
    <source>
        <dbReference type="ARBA" id="ARBA00032370"/>
    </source>
</evidence>
<dbReference type="GO" id="GO:0015648">
    <property type="term" value="F:lipid-linked peptidoglycan transporter activity"/>
    <property type="evidence" value="ECO:0007669"/>
    <property type="project" value="TreeGrafter"/>
</dbReference>
<feature type="transmembrane region" description="Helical" evidence="17">
    <location>
        <begin position="325"/>
        <end position="348"/>
    </location>
</feature>
<comment type="pathway">
    <text evidence="2">Cell wall biogenesis; peptidoglycan biosynthesis.</text>
</comment>
<evidence type="ECO:0000256" key="3">
    <source>
        <dbReference type="ARBA" id="ARBA00022475"/>
    </source>
</evidence>
<feature type="transmembrane region" description="Helical" evidence="17">
    <location>
        <begin position="206"/>
        <end position="228"/>
    </location>
</feature>
<dbReference type="Pfam" id="PF01098">
    <property type="entry name" value="FTSW_RODA_SPOVE"/>
    <property type="match status" value="1"/>
</dbReference>
<dbReference type="GO" id="GO:0008955">
    <property type="term" value="F:peptidoglycan glycosyltransferase activity"/>
    <property type="evidence" value="ECO:0007669"/>
    <property type="project" value="UniProtKB-EC"/>
</dbReference>
<evidence type="ECO:0000313" key="18">
    <source>
        <dbReference type="EMBL" id="KGA14456.1"/>
    </source>
</evidence>
<dbReference type="EC" id="2.4.99.28" evidence="15"/>
<evidence type="ECO:0000256" key="1">
    <source>
        <dbReference type="ARBA" id="ARBA00004651"/>
    </source>
</evidence>
<dbReference type="GO" id="GO:0032153">
    <property type="term" value="C:cell division site"/>
    <property type="evidence" value="ECO:0007669"/>
    <property type="project" value="TreeGrafter"/>
</dbReference>
<dbReference type="PROSITE" id="PS00428">
    <property type="entry name" value="FTSW_RODA_SPOVE"/>
    <property type="match status" value="1"/>
</dbReference>
<evidence type="ECO:0000256" key="16">
    <source>
        <dbReference type="ARBA" id="ARBA00049902"/>
    </source>
</evidence>
<evidence type="ECO:0000256" key="6">
    <source>
        <dbReference type="ARBA" id="ARBA00022679"/>
    </source>
</evidence>
<evidence type="ECO:0000256" key="7">
    <source>
        <dbReference type="ARBA" id="ARBA00022692"/>
    </source>
</evidence>
<feature type="transmembrane region" description="Helical" evidence="17">
    <location>
        <begin position="160"/>
        <end position="176"/>
    </location>
</feature>